<accession>A0A323TM04</accession>
<protein>
    <submittedName>
        <fullName evidence="1">Uncharacterized protein</fullName>
    </submittedName>
</protein>
<organism evidence="1 2">
    <name type="scientific">Salipaludibacillus keqinensis</name>
    <dbReference type="NCBI Taxonomy" id="2045207"/>
    <lineage>
        <taxon>Bacteria</taxon>
        <taxon>Bacillati</taxon>
        <taxon>Bacillota</taxon>
        <taxon>Bacilli</taxon>
        <taxon>Bacillales</taxon>
        <taxon>Bacillaceae</taxon>
    </lineage>
</organism>
<dbReference type="EMBL" id="PDOD01000001">
    <property type="protein sequence ID" value="PYZ95044.1"/>
    <property type="molecule type" value="Genomic_DNA"/>
</dbReference>
<dbReference type="OrthoDB" id="2989116at2"/>
<dbReference type="AlphaFoldDB" id="A0A323TM04"/>
<evidence type="ECO:0000313" key="2">
    <source>
        <dbReference type="Proteomes" id="UP000248214"/>
    </source>
</evidence>
<comment type="caution">
    <text evidence="1">The sequence shown here is derived from an EMBL/GenBank/DDBJ whole genome shotgun (WGS) entry which is preliminary data.</text>
</comment>
<reference evidence="1 2" key="1">
    <citation type="submission" date="2017-10" db="EMBL/GenBank/DDBJ databases">
        <title>Bacillus sp. nov., a halophilic bacterium isolated from a Keqin Lake.</title>
        <authorList>
            <person name="Wang H."/>
        </authorList>
    </citation>
    <scope>NUCLEOTIDE SEQUENCE [LARGE SCALE GENOMIC DNA]</scope>
    <source>
        <strain evidence="1 2">KQ-12</strain>
    </source>
</reference>
<dbReference type="Proteomes" id="UP000248214">
    <property type="component" value="Unassembled WGS sequence"/>
</dbReference>
<sequence length="127" mass="15502">MGLDMYLIKKDLVEPDQISNEHVVLYWRKANQIHHWFVTNIQEGVDECGMFEVTFQDLTKLYHCCRSVLRQNERAPYLLPTKEGFFFGSTEYDQYFFYEIKRTKVELRNLLATFDFNKEKLYYTSWW</sequence>
<dbReference type="RefSeq" id="WP_110608679.1">
    <property type="nucleotide sequence ID" value="NZ_PDOD01000001.1"/>
</dbReference>
<proteinExistence type="predicted"/>
<gene>
    <name evidence="1" type="ORF">CR194_05890</name>
</gene>
<keyword evidence="2" id="KW-1185">Reference proteome</keyword>
<name>A0A323TM04_9BACI</name>
<evidence type="ECO:0000313" key="1">
    <source>
        <dbReference type="EMBL" id="PYZ95044.1"/>
    </source>
</evidence>